<evidence type="ECO:0000313" key="2">
    <source>
        <dbReference type="Proteomes" id="UP000014540"/>
    </source>
</evidence>
<protein>
    <submittedName>
        <fullName evidence="1">Uncharacterized protein</fullName>
    </submittedName>
</protein>
<organism evidence="1 2">
    <name type="scientific">Leptospira fainei serovar Hurstbridge str. BUT 6</name>
    <dbReference type="NCBI Taxonomy" id="1193011"/>
    <lineage>
        <taxon>Bacteria</taxon>
        <taxon>Pseudomonadati</taxon>
        <taxon>Spirochaetota</taxon>
        <taxon>Spirochaetia</taxon>
        <taxon>Leptospirales</taxon>
        <taxon>Leptospiraceae</taxon>
        <taxon>Leptospira</taxon>
    </lineage>
</organism>
<accession>S3VIX3</accession>
<evidence type="ECO:0000313" key="1">
    <source>
        <dbReference type="EMBL" id="EPG76415.1"/>
    </source>
</evidence>
<dbReference type="AlphaFoldDB" id="S3VIX3"/>
<dbReference type="EMBL" id="AKWZ02000001">
    <property type="protein sequence ID" value="EPG76415.1"/>
    <property type="molecule type" value="Genomic_DNA"/>
</dbReference>
<proteinExistence type="predicted"/>
<comment type="caution">
    <text evidence="1">The sequence shown here is derived from an EMBL/GenBank/DDBJ whole genome shotgun (WGS) entry which is preliminary data.</text>
</comment>
<gene>
    <name evidence="1" type="ORF">LEP1GSC058_1446</name>
</gene>
<reference evidence="1" key="1">
    <citation type="submission" date="2013-04" db="EMBL/GenBank/DDBJ databases">
        <authorList>
            <person name="Harkins D.M."/>
            <person name="Durkin A.S."/>
            <person name="Selengut J.D."/>
            <person name="Sanka R."/>
            <person name="DePew J."/>
            <person name="Purushe J."/>
            <person name="Ahmed A."/>
            <person name="van der Linden H."/>
            <person name="Goris M.G.A."/>
            <person name="Hartskeerl R.A."/>
            <person name="Vinetz J.M."/>
            <person name="Sutton G.G."/>
            <person name="Nelson W.C."/>
            <person name="Fouts D.E."/>
        </authorList>
    </citation>
    <scope>NUCLEOTIDE SEQUENCE [LARGE SCALE GENOMIC DNA]</scope>
    <source>
        <strain evidence="1">BUT 6</strain>
    </source>
</reference>
<keyword evidence="2" id="KW-1185">Reference proteome</keyword>
<dbReference type="Proteomes" id="UP000014540">
    <property type="component" value="Unassembled WGS sequence"/>
</dbReference>
<name>S3VIX3_9LEPT</name>
<sequence length="40" mass="4816">MRSNYICLIILLTTTEKRKKNNRQYVDFVTFGTGFLYPNR</sequence>